<accession>A0A7S7M757</accession>
<proteinExistence type="inferred from homology"/>
<evidence type="ECO:0000313" key="10">
    <source>
        <dbReference type="Proteomes" id="UP000593735"/>
    </source>
</evidence>
<keyword evidence="3 7" id="KW-0288">FMN</keyword>
<dbReference type="PANTHER" id="PTHR10578">
    <property type="entry name" value="S -2-HYDROXY-ACID OXIDASE-RELATED"/>
    <property type="match status" value="1"/>
</dbReference>
<dbReference type="PIRSF" id="PIRSF000138">
    <property type="entry name" value="Al-hdrx_acd_dh"/>
    <property type="match status" value="1"/>
</dbReference>
<dbReference type="InterPro" id="IPR000262">
    <property type="entry name" value="FMN-dep_DH"/>
</dbReference>
<feature type="binding site" evidence="7">
    <location>
        <position position="242"/>
    </location>
    <ligand>
        <name>glyoxylate</name>
        <dbReference type="ChEBI" id="CHEBI:36655"/>
    </ligand>
</feature>
<evidence type="ECO:0000256" key="2">
    <source>
        <dbReference type="ARBA" id="ARBA00022630"/>
    </source>
</evidence>
<dbReference type="Gene3D" id="3.20.20.70">
    <property type="entry name" value="Aldolase class I"/>
    <property type="match status" value="1"/>
</dbReference>
<feature type="binding site" evidence="7">
    <location>
        <position position="239"/>
    </location>
    <ligand>
        <name>glyoxylate</name>
        <dbReference type="ChEBI" id="CHEBI:36655"/>
    </ligand>
</feature>
<feature type="binding site" evidence="7">
    <location>
        <begin position="270"/>
        <end position="274"/>
    </location>
    <ligand>
        <name>FMN</name>
        <dbReference type="ChEBI" id="CHEBI:58210"/>
    </ligand>
</feature>
<evidence type="ECO:0000313" key="9">
    <source>
        <dbReference type="EMBL" id="QOY59848.1"/>
    </source>
</evidence>
<comment type="cofactor">
    <cofactor evidence="1">
        <name>FMN</name>
        <dbReference type="ChEBI" id="CHEBI:58210"/>
    </cofactor>
</comment>
<dbReference type="RefSeq" id="WP_194369670.1">
    <property type="nucleotide sequence ID" value="NZ_CP063767.1"/>
</dbReference>
<dbReference type="InterPro" id="IPR037396">
    <property type="entry name" value="FMN_HAD"/>
</dbReference>
<feature type="active site" description="Proton acceptor" evidence="6">
    <location>
        <position position="239"/>
    </location>
</feature>
<dbReference type="KEGG" id="tio:INP52_05230"/>
<protein>
    <submittedName>
        <fullName evidence="9">Alpha-hydroxy-acid oxidizing protein</fullName>
    </submittedName>
</protein>
<comment type="similarity">
    <text evidence="5">Belongs to the FMN-dependent alpha-hydroxy acid dehydrogenase family.</text>
</comment>
<name>A0A7S7M757_9ACTN</name>
<reference evidence="9 10" key="1">
    <citation type="submission" date="2020-10" db="EMBL/GenBank/DDBJ databases">
        <title>Olsenella immobilis sp.nov., isolated from the mud in a fermentation cellar used for the production of Chinese strong-flavoured liquor.</title>
        <authorList>
            <person name="Lu L."/>
        </authorList>
    </citation>
    <scope>NUCLEOTIDE SEQUENCE [LARGE SCALE GENOMIC DNA]</scope>
    <source>
        <strain evidence="9 10">LZLJ-2</strain>
    </source>
</reference>
<keyword evidence="2 7" id="KW-0285">Flavoprotein</keyword>
<evidence type="ECO:0000256" key="7">
    <source>
        <dbReference type="PIRSR" id="PIRSR000138-2"/>
    </source>
</evidence>
<evidence type="ECO:0000256" key="1">
    <source>
        <dbReference type="ARBA" id="ARBA00001917"/>
    </source>
</evidence>
<dbReference type="InterPro" id="IPR012133">
    <property type="entry name" value="Alpha-hydoxy_acid_DH_FMN"/>
</dbReference>
<dbReference type="PANTHER" id="PTHR10578:SF107">
    <property type="entry name" value="2-HYDROXYACID OXIDASE 1"/>
    <property type="match status" value="1"/>
</dbReference>
<dbReference type="AlphaFoldDB" id="A0A7S7M757"/>
<organism evidence="9 10">
    <name type="scientific">Thermophilibacter immobilis</name>
    <dbReference type="NCBI Taxonomy" id="2779519"/>
    <lineage>
        <taxon>Bacteria</taxon>
        <taxon>Bacillati</taxon>
        <taxon>Actinomycetota</taxon>
        <taxon>Coriobacteriia</taxon>
        <taxon>Coriobacteriales</taxon>
        <taxon>Atopobiaceae</taxon>
        <taxon>Thermophilibacter</taxon>
    </lineage>
</organism>
<dbReference type="SUPFAM" id="SSF51395">
    <property type="entry name" value="FMN-linked oxidoreductases"/>
    <property type="match status" value="1"/>
</dbReference>
<dbReference type="GO" id="GO:0010181">
    <property type="term" value="F:FMN binding"/>
    <property type="evidence" value="ECO:0007669"/>
    <property type="project" value="InterPro"/>
</dbReference>
<dbReference type="PROSITE" id="PS51349">
    <property type="entry name" value="FMN_HYDROXY_ACID_DH_2"/>
    <property type="match status" value="1"/>
</dbReference>
<dbReference type="GO" id="GO:0016491">
    <property type="term" value="F:oxidoreductase activity"/>
    <property type="evidence" value="ECO:0007669"/>
    <property type="project" value="UniProtKB-KW"/>
</dbReference>
<dbReference type="Proteomes" id="UP000593735">
    <property type="component" value="Chromosome"/>
</dbReference>
<feature type="binding site" evidence="7">
    <location>
        <position position="237"/>
    </location>
    <ligand>
        <name>FMN</name>
        <dbReference type="ChEBI" id="CHEBI:58210"/>
    </ligand>
</feature>
<evidence type="ECO:0000259" key="8">
    <source>
        <dbReference type="PROSITE" id="PS51349"/>
    </source>
</evidence>
<keyword evidence="4" id="KW-0560">Oxidoreductase</keyword>
<feature type="domain" description="FMN hydroxy acid dehydrogenase" evidence="8">
    <location>
        <begin position="37"/>
        <end position="342"/>
    </location>
</feature>
<gene>
    <name evidence="9" type="ORF">INP52_05230</name>
</gene>
<evidence type="ECO:0000256" key="6">
    <source>
        <dbReference type="PIRSR" id="PIRSR000138-1"/>
    </source>
</evidence>
<dbReference type="Pfam" id="PF01070">
    <property type="entry name" value="FMN_dh"/>
    <property type="match status" value="2"/>
</dbReference>
<feature type="binding site" evidence="7">
    <location>
        <position position="215"/>
    </location>
    <ligand>
        <name>FMN</name>
        <dbReference type="ChEBI" id="CHEBI:58210"/>
    </ligand>
</feature>
<evidence type="ECO:0000256" key="4">
    <source>
        <dbReference type="ARBA" id="ARBA00023002"/>
    </source>
</evidence>
<sequence>MTYAELAAAARGNIGPYCKACPVCNGKACGSAMPGPGAKGTGTVAVKNWEAWQALSVNMDTLHEAFSASTATRVLGRELSVPVMVGPVGDVQRHYGQKYDTTGYNRCVLSAASEEGTLAFTGDGMDARIMSEATAVISELGGCGVPTVKPWDAATLEVRLAQALGAHPVAVAMDIDAAGLPFLRGHVPPAGAKGACQIAEVADRCHAAGTLFLLKGVMTPSAAQRAADAGVDAIVVSNHGGRVLDGVPATADVLPSVARAVGDDVAVLVDGGVRSGLDVFRALALGARACLVCRPFVVAAFGGGEAGVRDYLGELSGELSDVMEMCGAATVDDICADMLWQG</sequence>
<evidence type="ECO:0000256" key="3">
    <source>
        <dbReference type="ARBA" id="ARBA00022643"/>
    </source>
</evidence>
<dbReference type="EMBL" id="CP063767">
    <property type="protein sequence ID" value="QOY59848.1"/>
    <property type="molecule type" value="Genomic_DNA"/>
</dbReference>
<keyword evidence="10" id="KW-1185">Reference proteome</keyword>
<evidence type="ECO:0000256" key="5">
    <source>
        <dbReference type="ARBA" id="ARBA00024042"/>
    </source>
</evidence>
<dbReference type="InterPro" id="IPR013785">
    <property type="entry name" value="Aldolase_TIM"/>
</dbReference>